<evidence type="ECO:0000313" key="6">
    <source>
        <dbReference type="EMBL" id="XBX77691.1"/>
    </source>
</evidence>
<evidence type="ECO:0000256" key="2">
    <source>
        <dbReference type="SAM" id="Phobius"/>
    </source>
</evidence>
<dbReference type="InterPro" id="IPR018114">
    <property type="entry name" value="TRYPSIN_HIS"/>
</dbReference>
<protein>
    <submittedName>
        <fullName evidence="6">Ig-like domain-containing protein</fullName>
    </submittedName>
</protein>
<proteinExistence type="predicted"/>
<dbReference type="AlphaFoldDB" id="A0AAU7VTA7"/>
<dbReference type="GO" id="GO:0005975">
    <property type="term" value="P:carbohydrate metabolic process"/>
    <property type="evidence" value="ECO:0007669"/>
    <property type="project" value="UniProtKB-ARBA"/>
</dbReference>
<feature type="transmembrane region" description="Helical" evidence="2">
    <location>
        <begin position="698"/>
        <end position="719"/>
    </location>
</feature>
<dbReference type="Gene3D" id="2.40.10.10">
    <property type="entry name" value="Trypsin-like serine proteases"/>
    <property type="match status" value="2"/>
</dbReference>
<keyword evidence="2" id="KW-0812">Transmembrane</keyword>
<dbReference type="EMBL" id="CP158357">
    <property type="protein sequence ID" value="XBX77691.1"/>
    <property type="molecule type" value="Genomic_DNA"/>
</dbReference>
<evidence type="ECO:0000256" key="3">
    <source>
        <dbReference type="SAM" id="SignalP"/>
    </source>
</evidence>
<feature type="domain" description="Peptidase S1" evidence="4">
    <location>
        <begin position="238"/>
        <end position="358"/>
    </location>
</feature>
<dbReference type="GO" id="GO:0004252">
    <property type="term" value="F:serine-type endopeptidase activity"/>
    <property type="evidence" value="ECO:0007669"/>
    <property type="project" value="InterPro"/>
</dbReference>
<dbReference type="SUPFAM" id="SSF50494">
    <property type="entry name" value="Trypsin-like serine proteases"/>
    <property type="match status" value="1"/>
</dbReference>
<feature type="region of interest" description="Disordered" evidence="1">
    <location>
        <begin position="37"/>
        <end position="69"/>
    </location>
</feature>
<keyword evidence="2" id="KW-0472">Membrane</keyword>
<evidence type="ECO:0000259" key="5">
    <source>
        <dbReference type="Pfam" id="PF17936"/>
    </source>
</evidence>
<dbReference type="Pfam" id="PF00089">
    <property type="entry name" value="Trypsin"/>
    <property type="match status" value="1"/>
</dbReference>
<dbReference type="CDD" id="cd21112">
    <property type="entry name" value="alphaLP-like"/>
    <property type="match status" value="1"/>
</dbReference>
<dbReference type="RefSeq" id="WP_350351129.1">
    <property type="nucleotide sequence ID" value="NZ_CP158357.1"/>
</dbReference>
<name>A0AAU7VTA7_9MICO</name>
<dbReference type="InterPro" id="IPR043504">
    <property type="entry name" value="Peptidase_S1_PA_chymotrypsin"/>
</dbReference>
<accession>A0AAU7VTA7</accession>
<feature type="compositionally biased region" description="Low complexity" evidence="1">
    <location>
        <begin position="48"/>
        <end position="69"/>
    </location>
</feature>
<dbReference type="Pfam" id="PF17936">
    <property type="entry name" value="Big_6"/>
    <property type="match status" value="1"/>
</dbReference>
<dbReference type="GO" id="GO:0006508">
    <property type="term" value="P:proteolysis"/>
    <property type="evidence" value="ECO:0007669"/>
    <property type="project" value="InterPro"/>
</dbReference>
<dbReference type="InterPro" id="IPR009003">
    <property type="entry name" value="Peptidase_S1_PA"/>
</dbReference>
<dbReference type="InterPro" id="IPR041498">
    <property type="entry name" value="Big_6"/>
</dbReference>
<feature type="chain" id="PRO_5043896685" evidence="3">
    <location>
        <begin position="33"/>
        <end position="727"/>
    </location>
</feature>
<dbReference type="InterPro" id="IPR013783">
    <property type="entry name" value="Ig-like_fold"/>
</dbReference>
<feature type="signal peptide" evidence="3">
    <location>
        <begin position="1"/>
        <end position="32"/>
    </location>
</feature>
<keyword evidence="2" id="KW-1133">Transmembrane helix</keyword>
<sequence>MKHRGTGRRPLALTAAATIALSGLFISAPAFAEDGADLPADPSVRTSETAAPEAPAETAAPTAPVETEAPAAPAPEVLKAVAEAAESGVEVLAVGSNAAGQDVVVVTEASAGEEAAIEEFAVEAELEDPKIVTAAATLEKFAEGDLVGGQGYLSVRESDGAAWACSIGFSAFAPDGSAALLSAGHCAFDDADDKLSATTLSIPNQEPAVGGTGGLPADPELLGRFGFAQFGSTNNAAGSNGDTNATDISVIDLEAGFNPLPAVTDWTTAGASLDSLAASTIPVTAVGAPTAGAVSKSGRTTGYTTGAIDGNDVLDGWANISGQWVRGFSSNTLAAPGDSGGSVIQGNTAVGVISGGSAADPATGAEQFTWATSLVHALPKTGGYEVALDLAAPVITSPAAGADVTPGQTVSGTAPGATSVIVNVGAGDQTVPVSNGAFSFAGPVALGAGSISVTSANGFSRSDTTTIAVTVKAAPLAAPIITSPTSGTTITPPVTAITGTGLPTADITVVDGAGATLGTAVVDGTGNWTVDGLTLGYGSHTVVVTQSRAGEVSPEATASFTVVPVAPGVTSIAGGSAFPHDAGPSSLSGTGIDGATVTVVLTGVDAPVAKADAGALAALSGVYTTTVAGGTWSVTFPEVLMTGSYTVSARQSVSGFVSSATLVSFSVLGVPAPGGGVVAPGGTGTGNGNLAQTGVDGLVPMGAAAVALALLSGGLLLMARRRRTIEA</sequence>
<dbReference type="Gene3D" id="2.60.40.10">
    <property type="entry name" value="Immunoglobulins"/>
    <property type="match status" value="2"/>
</dbReference>
<organism evidence="6">
    <name type="scientific">Microbacterium sp. A8/3-1</name>
    <dbReference type="NCBI Taxonomy" id="3160749"/>
    <lineage>
        <taxon>Bacteria</taxon>
        <taxon>Bacillati</taxon>
        <taxon>Actinomycetota</taxon>
        <taxon>Actinomycetes</taxon>
        <taxon>Micrococcales</taxon>
        <taxon>Microbacteriaceae</taxon>
        <taxon>Microbacterium</taxon>
    </lineage>
</organism>
<reference evidence="6" key="1">
    <citation type="submission" date="2024-06" db="EMBL/GenBank/DDBJ databases">
        <title>Draft genome sequence of Microbacterium sp. strain A8/3-1, isolated from Oxytropis tragacanthoides Fisch. ex DC. Root nodules in the Altai region of Russia.</title>
        <authorList>
            <person name="Sazanova A."/>
            <person name="Guro P."/>
            <person name="Kuznetsova I."/>
            <person name="Belimov A."/>
            <person name="Safronova V."/>
        </authorList>
    </citation>
    <scope>NUCLEOTIDE SEQUENCE</scope>
    <source>
        <strain evidence="6">A8/3-1</strain>
    </source>
</reference>
<gene>
    <name evidence="6" type="ORF">ABS642_17490</name>
</gene>
<evidence type="ECO:0000259" key="4">
    <source>
        <dbReference type="Pfam" id="PF00089"/>
    </source>
</evidence>
<dbReference type="PROSITE" id="PS00134">
    <property type="entry name" value="TRYPSIN_HIS"/>
    <property type="match status" value="1"/>
</dbReference>
<evidence type="ECO:0000256" key="1">
    <source>
        <dbReference type="SAM" id="MobiDB-lite"/>
    </source>
</evidence>
<dbReference type="InterPro" id="IPR001254">
    <property type="entry name" value="Trypsin_dom"/>
</dbReference>
<keyword evidence="3" id="KW-0732">Signal</keyword>
<feature type="domain" description="Bacterial Ig" evidence="5">
    <location>
        <begin position="489"/>
        <end position="558"/>
    </location>
</feature>